<accession>A0ABW1DFQ6</accession>
<comment type="catalytic activity">
    <reaction evidence="1">
        <text>ATP + protein L-histidine = ADP + protein N-phospho-L-histidine.</text>
        <dbReference type="EC" id="2.7.13.3"/>
    </reaction>
</comment>
<evidence type="ECO:0000259" key="6">
    <source>
        <dbReference type="PROSITE" id="PS50109"/>
    </source>
</evidence>
<reference evidence="8" key="1">
    <citation type="journal article" date="2019" name="Int. J. Syst. Evol. Microbiol.">
        <title>The Global Catalogue of Microorganisms (GCM) 10K type strain sequencing project: providing services to taxonomists for standard genome sequencing and annotation.</title>
        <authorList>
            <consortium name="The Broad Institute Genomics Platform"/>
            <consortium name="The Broad Institute Genome Sequencing Center for Infectious Disease"/>
            <person name="Wu L."/>
            <person name="Ma J."/>
        </authorList>
    </citation>
    <scope>NUCLEOTIDE SEQUENCE [LARGE SCALE GENOMIC DNA]</scope>
    <source>
        <strain evidence="8">CGMCC 1.15053</strain>
    </source>
</reference>
<dbReference type="InterPro" id="IPR003594">
    <property type="entry name" value="HATPase_dom"/>
</dbReference>
<dbReference type="Pfam" id="PF13185">
    <property type="entry name" value="GAF_2"/>
    <property type="match status" value="1"/>
</dbReference>
<dbReference type="EC" id="2.7.13.3" evidence="2"/>
<dbReference type="InterPro" id="IPR004358">
    <property type="entry name" value="Sig_transdc_His_kin-like_C"/>
</dbReference>
<dbReference type="Gene3D" id="3.30.450.40">
    <property type="match status" value="4"/>
</dbReference>
<dbReference type="Gene3D" id="1.10.287.130">
    <property type="match status" value="1"/>
</dbReference>
<dbReference type="PANTHER" id="PTHR42878:SF15">
    <property type="entry name" value="BACTERIOPHYTOCHROME"/>
    <property type="match status" value="1"/>
</dbReference>
<dbReference type="Pfam" id="PF02518">
    <property type="entry name" value="HATPase_c"/>
    <property type="match status" value="1"/>
</dbReference>
<dbReference type="RefSeq" id="WP_380045447.1">
    <property type="nucleotide sequence ID" value="NZ_JBHSOH010000002.1"/>
</dbReference>
<dbReference type="SUPFAM" id="SSF47384">
    <property type="entry name" value="Homodimeric domain of signal transducing histidine kinase"/>
    <property type="match status" value="1"/>
</dbReference>
<comment type="caution">
    <text evidence="7">The sequence shown here is derived from an EMBL/GenBank/DDBJ whole genome shotgun (WGS) entry which is preliminary data.</text>
</comment>
<dbReference type="InterPro" id="IPR005467">
    <property type="entry name" value="His_kinase_dom"/>
</dbReference>
<keyword evidence="4" id="KW-0808">Transferase</keyword>
<dbReference type="InterPro" id="IPR029016">
    <property type="entry name" value="GAF-like_dom_sf"/>
</dbReference>
<dbReference type="PRINTS" id="PR00344">
    <property type="entry name" value="BCTRLSENSOR"/>
</dbReference>
<dbReference type="InterPro" id="IPR036890">
    <property type="entry name" value="HATPase_C_sf"/>
</dbReference>
<keyword evidence="3" id="KW-0597">Phosphoprotein</keyword>
<dbReference type="SMART" id="SM00388">
    <property type="entry name" value="HisKA"/>
    <property type="match status" value="1"/>
</dbReference>
<proteinExistence type="predicted"/>
<dbReference type="InterPro" id="IPR036097">
    <property type="entry name" value="HisK_dim/P_sf"/>
</dbReference>
<dbReference type="InterPro" id="IPR003661">
    <property type="entry name" value="HisK_dim/P_dom"/>
</dbReference>
<dbReference type="CDD" id="cd00082">
    <property type="entry name" value="HisKA"/>
    <property type="match status" value="1"/>
</dbReference>
<dbReference type="InterPro" id="IPR003018">
    <property type="entry name" value="GAF"/>
</dbReference>
<gene>
    <name evidence="7" type="ORF">ACFPQ6_00610</name>
</gene>
<name>A0ABW1DFQ6_9DEIO</name>
<evidence type="ECO:0000256" key="4">
    <source>
        <dbReference type="ARBA" id="ARBA00022679"/>
    </source>
</evidence>
<dbReference type="Pfam" id="PF00512">
    <property type="entry name" value="HisKA"/>
    <property type="match status" value="1"/>
</dbReference>
<dbReference type="InterPro" id="IPR050351">
    <property type="entry name" value="BphY/WalK/GraS-like"/>
</dbReference>
<dbReference type="SMART" id="SM00387">
    <property type="entry name" value="HATPase_c"/>
    <property type="match status" value="1"/>
</dbReference>
<dbReference type="Proteomes" id="UP001595979">
    <property type="component" value="Unassembled WGS sequence"/>
</dbReference>
<evidence type="ECO:0000256" key="3">
    <source>
        <dbReference type="ARBA" id="ARBA00022553"/>
    </source>
</evidence>
<keyword evidence="5" id="KW-0418">Kinase</keyword>
<evidence type="ECO:0000313" key="8">
    <source>
        <dbReference type="Proteomes" id="UP001595979"/>
    </source>
</evidence>
<feature type="domain" description="Histidine kinase" evidence="6">
    <location>
        <begin position="721"/>
        <end position="934"/>
    </location>
</feature>
<dbReference type="SUPFAM" id="SSF55781">
    <property type="entry name" value="GAF domain-like"/>
    <property type="match status" value="4"/>
</dbReference>
<sequence>MRLLEVTETLAAARTPETVFGVILTPALEALNAAAGAVLLVGAEAGRLKLVAAQGHAAGAQALWHGGPVTERTPTGDALRRQEPLFFEQPGDLVRAYPTLEARTGVVAGATAVLPMVLDGRPLGVLVLDVGHPRAFSSDERHFLRILAAQSALALGRAQLLTNLRQQQQEADERARQLLADARAHEAFVAFTEAVDQETDLLYLARQAVAVLRGRFPEADIGYYTPAGDVWKAQVWSDDMDAALVKNMTAGLPGSTPLIRRTLETGAPVFTATWNPEREEIAHSGAYGVGAAYPLRVGGAIRHLLLIGLKDTQEWSGQDQALVRSVGRGLNLALDRAEQVERQERQTAQLDARNRALEGFAELTRDLSLEVNPYVLVQRAQSVALSLLPEGYALYFELEGDRWALRGQTGDLRREALQAAADAGLPYHEANNLLIPYHSRTPYYQDQYARHTDNLGDLVGHLGASATLPVLVNGQVRGVFAVVLFGSARSWTRPDQAALEAVVYSLGLALERADTAVQLQVRTEEAERRVQALEAFAVLTAELNVEQGALSLIRQAQEVVLRLLPLGHSGYWEPEQGLWRRRTVLGDRQPQALRALVDAGFTVGRTPSLDRPWQTGEPEYHDQYRPGTDAPPEVEQPARSTVVLPVWEGTRIRGVMDFTTYIPHPWQPADRAMLTSVMQSLKLALERAQGVKALAERTAELERSNTDLLTANQELEAFSYGASHDLRTPVRHVKGFTEMAGRALEQGDLGKVRRHHQVIDQAADRMNDLIDAMLVLSQAGRAPVQLTEVPLGQLVTQAQRDVRLEFPDQQVSWQVGALPVIQADPQLLQQVLTNLLSNAVKYGQGRDPLIVEVWGEEQPDEVCVFVRDNGVGFDPRYADRLFGVFQRLHRQEEFRGTGVGLATVRRLITRHGGRVWAEGHPGEGAMFGFSLPQQ</sequence>
<dbReference type="SMART" id="SM00065">
    <property type="entry name" value="GAF"/>
    <property type="match status" value="3"/>
</dbReference>
<evidence type="ECO:0000256" key="5">
    <source>
        <dbReference type="ARBA" id="ARBA00022777"/>
    </source>
</evidence>
<evidence type="ECO:0000313" key="7">
    <source>
        <dbReference type="EMBL" id="MFC5846798.1"/>
    </source>
</evidence>
<dbReference type="PROSITE" id="PS50109">
    <property type="entry name" value="HIS_KIN"/>
    <property type="match status" value="1"/>
</dbReference>
<protein>
    <recommendedName>
        <fullName evidence="2">histidine kinase</fullName>
        <ecNumber evidence="2">2.7.13.3</ecNumber>
    </recommendedName>
</protein>
<evidence type="ECO:0000256" key="2">
    <source>
        <dbReference type="ARBA" id="ARBA00012438"/>
    </source>
</evidence>
<organism evidence="7 8">
    <name type="scientific">Deinococcus petrolearius</name>
    <dbReference type="NCBI Taxonomy" id="1751295"/>
    <lineage>
        <taxon>Bacteria</taxon>
        <taxon>Thermotogati</taxon>
        <taxon>Deinococcota</taxon>
        <taxon>Deinococci</taxon>
        <taxon>Deinococcales</taxon>
        <taxon>Deinococcaceae</taxon>
        <taxon>Deinococcus</taxon>
    </lineage>
</organism>
<evidence type="ECO:0000256" key="1">
    <source>
        <dbReference type="ARBA" id="ARBA00000085"/>
    </source>
</evidence>
<dbReference type="SUPFAM" id="SSF55874">
    <property type="entry name" value="ATPase domain of HSP90 chaperone/DNA topoisomerase II/histidine kinase"/>
    <property type="match status" value="1"/>
</dbReference>
<dbReference type="EMBL" id="JBHSOH010000002">
    <property type="protein sequence ID" value="MFC5846798.1"/>
    <property type="molecule type" value="Genomic_DNA"/>
</dbReference>
<keyword evidence="8" id="KW-1185">Reference proteome</keyword>
<dbReference type="Gene3D" id="3.30.565.10">
    <property type="entry name" value="Histidine kinase-like ATPase, C-terminal domain"/>
    <property type="match status" value="1"/>
</dbReference>
<dbReference type="PANTHER" id="PTHR42878">
    <property type="entry name" value="TWO-COMPONENT HISTIDINE KINASE"/>
    <property type="match status" value="1"/>
</dbReference>